<dbReference type="PANTHER" id="PTHR34390">
    <property type="entry name" value="UPF0442 PROTEIN YJJB-RELATED"/>
    <property type="match status" value="1"/>
</dbReference>
<dbReference type="GO" id="GO:0015744">
    <property type="term" value="P:succinate transport"/>
    <property type="evidence" value="ECO:0007669"/>
    <property type="project" value="TreeGrafter"/>
</dbReference>
<dbReference type="EMBL" id="DWYA01000065">
    <property type="protein sequence ID" value="HJB40324.1"/>
    <property type="molecule type" value="Genomic_DNA"/>
</dbReference>
<dbReference type="PANTHER" id="PTHR34390:SF1">
    <property type="entry name" value="SUCCINATE TRANSPORTER SUBUNIT YJJB-RELATED"/>
    <property type="match status" value="1"/>
</dbReference>
<evidence type="ECO:0000256" key="4">
    <source>
        <dbReference type="ARBA" id="ARBA00022692"/>
    </source>
</evidence>
<dbReference type="InterPro" id="IPR024528">
    <property type="entry name" value="ThrE_2"/>
</dbReference>
<keyword evidence="5 8" id="KW-1133">Transmembrane helix</keyword>
<feature type="transmembrane region" description="Helical" evidence="8">
    <location>
        <begin position="5"/>
        <end position="23"/>
    </location>
</feature>
<reference evidence="10" key="2">
    <citation type="submission" date="2021-04" db="EMBL/GenBank/DDBJ databases">
        <authorList>
            <person name="Gilroy R."/>
        </authorList>
    </citation>
    <scope>NUCLEOTIDE SEQUENCE</scope>
    <source>
        <strain evidence="10">ChiBcec8-14828</strain>
    </source>
</reference>
<dbReference type="GO" id="GO:0005886">
    <property type="term" value="C:plasma membrane"/>
    <property type="evidence" value="ECO:0007669"/>
    <property type="project" value="UniProtKB-SubCell"/>
</dbReference>
<evidence type="ECO:0000256" key="8">
    <source>
        <dbReference type="SAM" id="Phobius"/>
    </source>
</evidence>
<protein>
    <submittedName>
        <fullName evidence="10">Threonine/serine exporter family protein</fullName>
    </submittedName>
</protein>
<evidence type="ECO:0000313" key="10">
    <source>
        <dbReference type="EMBL" id="HJB40324.1"/>
    </source>
</evidence>
<feature type="domain" description="Threonine/Serine exporter ThrE" evidence="9">
    <location>
        <begin position="8"/>
        <end position="135"/>
    </location>
</feature>
<dbReference type="AlphaFoldDB" id="A0A9D2S1W0"/>
<organism evidence="10 11">
    <name type="scientific">Candidatus Ruthenibacterium avium</name>
    <dbReference type="NCBI Taxonomy" id="2838751"/>
    <lineage>
        <taxon>Bacteria</taxon>
        <taxon>Bacillati</taxon>
        <taxon>Bacillota</taxon>
        <taxon>Clostridia</taxon>
        <taxon>Eubacteriales</taxon>
        <taxon>Oscillospiraceae</taxon>
        <taxon>Ruthenibacterium</taxon>
    </lineage>
</organism>
<feature type="transmembrane region" description="Helical" evidence="8">
    <location>
        <begin position="54"/>
        <end position="74"/>
    </location>
</feature>
<proteinExistence type="inferred from homology"/>
<evidence type="ECO:0000256" key="5">
    <source>
        <dbReference type="ARBA" id="ARBA00022989"/>
    </source>
</evidence>
<keyword evidence="4 8" id="KW-0812">Transmembrane</keyword>
<evidence type="ECO:0000256" key="6">
    <source>
        <dbReference type="ARBA" id="ARBA00023136"/>
    </source>
</evidence>
<dbReference type="Pfam" id="PF12821">
    <property type="entry name" value="ThrE_2"/>
    <property type="match status" value="1"/>
</dbReference>
<keyword evidence="3" id="KW-0997">Cell inner membrane</keyword>
<dbReference type="Proteomes" id="UP000824209">
    <property type="component" value="Unassembled WGS sequence"/>
</dbReference>
<feature type="transmembrane region" description="Helical" evidence="8">
    <location>
        <begin position="123"/>
        <end position="146"/>
    </location>
</feature>
<feature type="transmembrane region" description="Helical" evidence="8">
    <location>
        <begin position="81"/>
        <end position="103"/>
    </location>
</feature>
<accession>A0A9D2S1W0</accession>
<sequence>MIVEFAVQCIVSFVATVAFSLLFHAPKNQYVWCGITGMAGWAVYWLLMQTENPSPVTASFAGAVVLALLTRIFSVARRTPYAVYITAGIFPLVPGAGIYYTVYYFIMAMNQEASAKGIETLKIAVAIALGIVLVLALPGKLFHLVLRGERAKRPNSNG</sequence>
<gene>
    <name evidence="10" type="ORF">H9943_08015</name>
</gene>
<dbReference type="InterPro" id="IPR050539">
    <property type="entry name" value="ThrE_Dicarb/AminoAcid_Exp"/>
</dbReference>
<reference evidence="10" key="1">
    <citation type="journal article" date="2021" name="PeerJ">
        <title>Extensive microbial diversity within the chicken gut microbiome revealed by metagenomics and culture.</title>
        <authorList>
            <person name="Gilroy R."/>
            <person name="Ravi A."/>
            <person name="Getino M."/>
            <person name="Pursley I."/>
            <person name="Horton D.L."/>
            <person name="Alikhan N.F."/>
            <person name="Baker D."/>
            <person name="Gharbi K."/>
            <person name="Hall N."/>
            <person name="Watson M."/>
            <person name="Adriaenssens E.M."/>
            <person name="Foster-Nyarko E."/>
            <person name="Jarju S."/>
            <person name="Secka A."/>
            <person name="Antonio M."/>
            <person name="Oren A."/>
            <person name="Chaudhuri R.R."/>
            <person name="La Ragione R."/>
            <person name="Hildebrand F."/>
            <person name="Pallen M.J."/>
        </authorList>
    </citation>
    <scope>NUCLEOTIDE SEQUENCE</scope>
    <source>
        <strain evidence="10">ChiBcec8-14828</strain>
    </source>
</reference>
<evidence type="ECO:0000256" key="1">
    <source>
        <dbReference type="ARBA" id="ARBA00004651"/>
    </source>
</evidence>
<evidence type="ECO:0000256" key="7">
    <source>
        <dbReference type="ARBA" id="ARBA00034125"/>
    </source>
</evidence>
<keyword evidence="2" id="KW-1003">Cell membrane</keyword>
<evidence type="ECO:0000313" key="11">
    <source>
        <dbReference type="Proteomes" id="UP000824209"/>
    </source>
</evidence>
<evidence type="ECO:0000256" key="2">
    <source>
        <dbReference type="ARBA" id="ARBA00022475"/>
    </source>
</evidence>
<comment type="caution">
    <text evidence="10">The sequence shown here is derived from an EMBL/GenBank/DDBJ whole genome shotgun (WGS) entry which is preliminary data.</text>
</comment>
<keyword evidence="6 8" id="KW-0472">Membrane</keyword>
<name>A0A9D2S1W0_9FIRM</name>
<feature type="transmembrane region" description="Helical" evidence="8">
    <location>
        <begin position="30"/>
        <end position="48"/>
    </location>
</feature>
<evidence type="ECO:0000256" key="3">
    <source>
        <dbReference type="ARBA" id="ARBA00022519"/>
    </source>
</evidence>
<evidence type="ECO:0000259" key="9">
    <source>
        <dbReference type="Pfam" id="PF12821"/>
    </source>
</evidence>
<comment type="similarity">
    <text evidence="7">Belongs to the ThrE exporter (TC 2.A.79) family.</text>
</comment>
<comment type="subcellular location">
    <subcellularLocation>
        <location evidence="1">Cell membrane</location>
        <topology evidence="1">Multi-pass membrane protein</topology>
    </subcellularLocation>
</comment>